<dbReference type="Pfam" id="PF06835">
    <property type="entry name" value="LptC"/>
    <property type="match status" value="1"/>
</dbReference>
<comment type="caution">
    <text evidence="2">The sequence shown here is derived from an EMBL/GenBank/DDBJ whole genome shotgun (WGS) entry which is preliminary data.</text>
</comment>
<dbReference type="RefSeq" id="WP_204474183.1">
    <property type="nucleotide sequence ID" value="NZ_CATVUC010000006.1"/>
</dbReference>
<keyword evidence="1" id="KW-0812">Transmembrane</keyword>
<feature type="transmembrane region" description="Helical" evidence="1">
    <location>
        <begin position="12"/>
        <end position="31"/>
    </location>
</feature>
<keyword evidence="3" id="KW-1185">Reference proteome</keyword>
<dbReference type="InterPro" id="IPR010664">
    <property type="entry name" value="LipoPS_assembly_LptC-rel"/>
</dbReference>
<protein>
    <submittedName>
        <fullName evidence="2">LPS export ABC transporter periplasmic protein LptC</fullName>
    </submittedName>
</protein>
<dbReference type="NCBIfam" id="TIGR04409">
    <property type="entry name" value="LptC_YrbK"/>
    <property type="match status" value="1"/>
</dbReference>
<name>A0ABS2ES02_9BACE</name>
<sequence>MPARIKKHIYRLFINITVAVWATVMFLFVPACGKKEQQMAAAVKESDSLPDMRTTGVTTLISDSGMIRYKIITAEWLIYGHRNPPFWAFEKGIYLEKFDSLFHVDASIKADTAYYYEPKKLWELRGHVHIQSQRGDKFDTELMFWDQDKEKIYSDKFIRIEQVDKVLTGYGFESNQQMTEYQIYNNTGIFTVEDNAAPADSTRTPQ</sequence>
<dbReference type="Proteomes" id="UP000703295">
    <property type="component" value="Unassembled WGS sequence"/>
</dbReference>
<evidence type="ECO:0000313" key="2">
    <source>
        <dbReference type="EMBL" id="MBM6757445.1"/>
    </source>
</evidence>
<reference evidence="2 3" key="1">
    <citation type="journal article" date="2021" name="Sci. Rep.">
        <title>The distribution of antibiotic resistance genes in chicken gut microbiota commensals.</title>
        <authorList>
            <person name="Juricova H."/>
            <person name="Matiasovicova J."/>
            <person name="Kubasova T."/>
            <person name="Cejkova D."/>
            <person name="Rychlik I."/>
        </authorList>
    </citation>
    <scope>NUCLEOTIDE SEQUENCE [LARGE SCALE GENOMIC DNA]</scope>
    <source>
        <strain evidence="2 3">An801</strain>
    </source>
</reference>
<proteinExistence type="predicted"/>
<keyword evidence="1" id="KW-0472">Membrane</keyword>
<dbReference type="EMBL" id="JACJJW010000003">
    <property type="protein sequence ID" value="MBM6757445.1"/>
    <property type="molecule type" value="Genomic_DNA"/>
</dbReference>
<gene>
    <name evidence="2" type="primary">lptC</name>
    <name evidence="2" type="ORF">H6A31_01825</name>
</gene>
<organism evidence="2 3">
    <name type="scientific">Bacteroides mediterraneensis</name>
    <dbReference type="NCBI Taxonomy" id="1841856"/>
    <lineage>
        <taxon>Bacteria</taxon>
        <taxon>Pseudomonadati</taxon>
        <taxon>Bacteroidota</taxon>
        <taxon>Bacteroidia</taxon>
        <taxon>Bacteroidales</taxon>
        <taxon>Bacteroidaceae</taxon>
        <taxon>Bacteroides</taxon>
    </lineage>
</organism>
<dbReference type="Gene3D" id="2.60.450.10">
    <property type="entry name" value="Lipopolysaccharide (LPS) transport protein A like domain"/>
    <property type="match status" value="1"/>
</dbReference>
<accession>A0ABS2ES02</accession>
<keyword evidence="1" id="KW-1133">Transmembrane helix</keyword>
<evidence type="ECO:0000313" key="3">
    <source>
        <dbReference type="Proteomes" id="UP000703295"/>
    </source>
</evidence>
<evidence type="ECO:0000256" key="1">
    <source>
        <dbReference type="SAM" id="Phobius"/>
    </source>
</evidence>
<dbReference type="InterPro" id="IPR026265">
    <property type="entry name" value="LptC"/>
</dbReference>